<feature type="domain" description="ZP" evidence="15">
    <location>
        <begin position="497"/>
        <end position="763"/>
    </location>
</feature>
<feature type="transmembrane region" description="Helical" evidence="14">
    <location>
        <begin position="804"/>
        <end position="826"/>
    </location>
</feature>
<dbReference type="PROSITE" id="PS51034">
    <property type="entry name" value="ZP_2"/>
    <property type="match status" value="1"/>
</dbReference>
<dbReference type="GeneTree" id="ENSGT00940000160133"/>
<evidence type="ECO:0000256" key="14">
    <source>
        <dbReference type="SAM" id="Phobius"/>
    </source>
</evidence>
<evidence type="ECO:0000256" key="7">
    <source>
        <dbReference type="ARBA" id="ARBA00022989"/>
    </source>
</evidence>
<keyword evidence="4" id="KW-0272">Extracellular matrix</keyword>
<evidence type="ECO:0000256" key="4">
    <source>
        <dbReference type="ARBA" id="ARBA00022530"/>
    </source>
</evidence>
<dbReference type="Pfam" id="PF00100">
    <property type="entry name" value="Zona_pellucida"/>
    <property type="match status" value="1"/>
</dbReference>
<dbReference type="InterPro" id="IPR048290">
    <property type="entry name" value="ZP_chr"/>
</dbReference>
<dbReference type="Pfam" id="PF23740">
    <property type="entry name" value="Ig_ZP2_3rd"/>
    <property type="match status" value="1"/>
</dbReference>
<feature type="transmembrane region" description="Helical" evidence="14">
    <location>
        <begin position="154"/>
        <end position="174"/>
    </location>
</feature>
<dbReference type="GO" id="GO:0005783">
    <property type="term" value="C:endoplasmic reticulum"/>
    <property type="evidence" value="ECO:0007669"/>
    <property type="project" value="Ensembl"/>
</dbReference>
<evidence type="ECO:0000256" key="13">
    <source>
        <dbReference type="SAM" id="MobiDB-lite"/>
    </source>
</evidence>
<keyword evidence="17" id="KW-1185">Reference proteome</keyword>
<dbReference type="Proteomes" id="UP000000539">
    <property type="component" value="Chromosome 14"/>
</dbReference>
<dbReference type="GO" id="GO:0005771">
    <property type="term" value="C:multivesicular body"/>
    <property type="evidence" value="ECO:0007669"/>
    <property type="project" value="Ensembl"/>
</dbReference>
<dbReference type="PANTHER" id="PTHR23343:SF4">
    <property type="entry name" value="ZONA PELLUCIDA SPERM-BINDING PROTEIN 2"/>
    <property type="match status" value="1"/>
</dbReference>
<organism evidence="16 17">
    <name type="scientific">Gallus gallus</name>
    <name type="common">Chicken</name>
    <dbReference type="NCBI Taxonomy" id="9031"/>
    <lineage>
        <taxon>Eukaryota</taxon>
        <taxon>Metazoa</taxon>
        <taxon>Chordata</taxon>
        <taxon>Craniata</taxon>
        <taxon>Vertebrata</taxon>
        <taxon>Euteleostomi</taxon>
        <taxon>Archelosauria</taxon>
        <taxon>Archosauria</taxon>
        <taxon>Dinosauria</taxon>
        <taxon>Saurischia</taxon>
        <taxon>Theropoda</taxon>
        <taxon>Coelurosauria</taxon>
        <taxon>Aves</taxon>
        <taxon>Neognathae</taxon>
        <taxon>Galloanserae</taxon>
        <taxon>Galliformes</taxon>
        <taxon>Phasianidae</taxon>
        <taxon>Phasianinae</taxon>
        <taxon>Gallus</taxon>
    </lineage>
</organism>
<evidence type="ECO:0000256" key="1">
    <source>
        <dbReference type="ARBA" id="ARBA00004251"/>
    </source>
</evidence>
<dbReference type="FunCoup" id="A0A8V0YZB1">
    <property type="interactions" value="10"/>
</dbReference>
<evidence type="ECO:0000256" key="3">
    <source>
        <dbReference type="ARBA" id="ARBA00022525"/>
    </source>
</evidence>
<evidence type="ECO:0000256" key="5">
    <source>
        <dbReference type="ARBA" id="ARBA00022685"/>
    </source>
</evidence>
<keyword evidence="10" id="KW-0325">Glycoprotein</keyword>
<protein>
    <submittedName>
        <fullName evidence="16">Zona pellucida glycoprotein 2</fullName>
    </submittedName>
</protein>
<dbReference type="InterPro" id="IPR057636">
    <property type="entry name" value="Ig_ZP2_3rd"/>
</dbReference>
<dbReference type="OMA" id="RPYGDKE"/>
<dbReference type="Gene3D" id="2.60.40.4100">
    <property type="entry name" value="Zona pellucida, ZP-C domain"/>
    <property type="match status" value="1"/>
</dbReference>
<comment type="subcellular location">
    <subcellularLocation>
        <location evidence="1">Cell membrane</location>
        <topology evidence="1">Single-pass type I membrane protein</topology>
    </subcellularLocation>
    <subcellularLocation>
        <location evidence="12">Zona pellucida</location>
    </subcellularLocation>
</comment>
<keyword evidence="11" id="KW-0278">Fertilization</keyword>
<dbReference type="CTD" id="7783"/>
<dbReference type="InterPro" id="IPR055356">
    <property type="entry name" value="ZP-N"/>
</dbReference>
<evidence type="ECO:0000256" key="6">
    <source>
        <dbReference type="ARBA" id="ARBA00022692"/>
    </source>
</evidence>
<sequence>MMHAAVSEGLPSQQLSFCLWILLCLWLSLCFLPGQSQGQHHQSHLSASAAVHWVLRQLRAPSAPSPGRKAAALLCLLCTMHSPGQHLLTANWRATNAVRCQKAHTIWQKKKGNKLGARRNTLNPTTPQRRLCTSQPPLRSPPPALGGPEMRGRLLLLLLLGFLLFLAPGASGEWDLSESMTCLQDRLELELPRELGNYTWHVRAVDVSGEEMMSCEHTVDYEKLLLSALLVNCTSLEHGQYQLRLLLLLNGTAGEERNVTYSAHCSAAHGDEIIAPLFVGETNCTKDSMAVTFPGPSLSDEHLVQVAVLTGTLTIDDGIKVHQLSLGEAMQHGYSFLADGHHLVFQAAFTATGVVSYKHNHKALYTAALKLMYGPPEHRLTVESRMLCVPGPVFCNTTHMTVAIPAFPGTLMAVAVEDETIPMDQLQDKGITLKTTVGVELHVSRRVLKSTLHGESCPRVQSYLSSLKLTFHFHEETVAMVMHPQCPCDQLTPIAAACTRDGYMDFEVLAGSTTPPLVLDTLRLRDPTCKPASRSPLNDRAWFHVPLSGCGTRYWLEGEKIMYENEVRALRSDSVLHRISRDSEFRLTVLCSFSNGDASVSVRVDNPPPLAASTNQGPLSLILLSYPEDSYRQPYHDDQYPIVRYLQQPIFMEVQVLNRNDPNLYLQLDDCWATALEDPKSLPQWNIVVDGCEYEQDSYRTVFHPVGHGVSYPNYRQRLEVKAFAFVSGDKALPGLVYFHCSVLICSRFQLDSPLCTARCPRLPRRKRGSGMLGASSVVSLQGPVLLVPHGWAAAQGGTLLSKVVWAAVTATAVGVFSLMAIMLLFMDLLKCLKRRALVVNVVY</sequence>
<dbReference type="GO" id="GO:0035804">
    <property type="term" value="F:structural constituent of egg coat"/>
    <property type="evidence" value="ECO:0000318"/>
    <property type="project" value="GO_Central"/>
</dbReference>
<keyword evidence="8 14" id="KW-0472">Membrane</keyword>
<evidence type="ECO:0000256" key="2">
    <source>
        <dbReference type="ARBA" id="ARBA00022475"/>
    </source>
</evidence>
<reference evidence="16" key="3">
    <citation type="submission" date="2025-09" db="UniProtKB">
        <authorList>
            <consortium name="Ensembl"/>
        </authorList>
    </citation>
    <scope>IDENTIFICATION</scope>
    <source>
        <strain evidence="16">broiler</strain>
    </source>
</reference>
<dbReference type="AlphaFoldDB" id="A0A8V0YZB1"/>
<reference evidence="16" key="2">
    <citation type="submission" date="2025-08" db="UniProtKB">
        <authorList>
            <consortium name="Ensembl"/>
        </authorList>
    </citation>
    <scope>IDENTIFICATION</scope>
    <source>
        <strain evidence="16">broiler</strain>
    </source>
</reference>
<keyword evidence="2" id="KW-1003">Cell membrane</keyword>
<feature type="transmembrane region" description="Helical" evidence="14">
    <location>
        <begin position="12"/>
        <end position="32"/>
    </location>
</feature>
<evidence type="ECO:0000256" key="12">
    <source>
        <dbReference type="ARBA" id="ARBA00024183"/>
    </source>
</evidence>
<dbReference type="SMR" id="A0A8V0YZB1"/>
<evidence type="ECO:0000256" key="10">
    <source>
        <dbReference type="ARBA" id="ARBA00023180"/>
    </source>
</evidence>
<evidence type="ECO:0000256" key="9">
    <source>
        <dbReference type="ARBA" id="ARBA00023157"/>
    </source>
</evidence>
<accession>A0A8V0YZB1</accession>
<dbReference type="GO" id="GO:0035805">
    <property type="term" value="C:egg coat"/>
    <property type="evidence" value="ECO:0000318"/>
    <property type="project" value="GO_Central"/>
</dbReference>
<evidence type="ECO:0000256" key="11">
    <source>
        <dbReference type="ARBA" id="ARBA00023279"/>
    </source>
</evidence>
<dbReference type="GO" id="GO:0032190">
    <property type="term" value="F:acrosin binding"/>
    <property type="evidence" value="ECO:0000318"/>
    <property type="project" value="GO_Central"/>
</dbReference>
<dbReference type="InterPro" id="IPR042235">
    <property type="entry name" value="ZP-C_dom"/>
</dbReference>
<feature type="region of interest" description="Disordered" evidence="13">
    <location>
        <begin position="116"/>
        <end position="144"/>
    </location>
</feature>
<dbReference type="InterPro" id="IPR051148">
    <property type="entry name" value="Zona_Pellucida_Domain_gp"/>
</dbReference>
<keyword evidence="6 14" id="KW-0812">Transmembrane</keyword>
<dbReference type="GO" id="GO:0005886">
    <property type="term" value="C:plasma membrane"/>
    <property type="evidence" value="ECO:0007669"/>
    <property type="project" value="UniProtKB-SubCell"/>
</dbReference>
<reference evidence="16" key="1">
    <citation type="submission" date="2020-11" db="EMBL/GenBank/DDBJ databases">
        <title>Gallus gallus (Chicken) genome, bGalGal1, GRCg7b, maternal haplotype autosomes + Z &amp; W.</title>
        <authorList>
            <person name="Warren W."/>
            <person name="Formenti G."/>
            <person name="Fedrigo O."/>
            <person name="Haase B."/>
            <person name="Mountcastle J."/>
            <person name="Balacco J."/>
            <person name="Tracey A."/>
            <person name="Schneider V."/>
            <person name="Okimoto R."/>
            <person name="Cheng H."/>
            <person name="Hawken R."/>
            <person name="Howe K."/>
            <person name="Jarvis E.D."/>
        </authorList>
    </citation>
    <scope>NUCLEOTIDE SEQUENCE [LARGE SCALE GENOMIC DNA]</scope>
    <source>
        <strain evidence="16">Broiler</strain>
    </source>
</reference>
<dbReference type="GeneID" id="427006"/>
<keyword evidence="7 14" id="KW-1133">Transmembrane helix</keyword>
<dbReference type="GO" id="GO:0060468">
    <property type="term" value="P:prevention of polyspermy"/>
    <property type="evidence" value="ECO:0000318"/>
    <property type="project" value="GO_Central"/>
</dbReference>
<feature type="compositionally biased region" description="Polar residues" evidence="13">
    <location>
        <begin position="120"/>
        <end position="137"/>
    </location>
</feature>
<keyword evidence="5" id="KW-0165">Cleavage on pair of basic residues</keyword>
<dbReference type="InterPro" id="IPR057637">
    <property type="entry name" value="Ig_ZP2_1st"/>
</dbReference>
<gene>
    <name evidence="16" type="primary">ZP2</name>
</gene>
<dbReference type="PRINTS" id="PR00023">
    <property type="entry name" value="ZPELLUCIDA"/>
</dbReference>
<keyword evidence="3" id="KW-0964">Secreted</keyword>
<dbReference type="RefSeq" id="XP_015150302.2">
    <property type="nucleotide sequence ID" value="XM_015294816.3"/>
</dbReference>
<evidence type="ECO:0000259" key="15">
    <source>
        <dbReference type="PROSITE" id="PS51034"/>
    </source>
</evidence>
<dbReference type="Pfam" id="PF23738">
    <property type="entry name" value="Ig_ZP2_N"/>
    <property type="match status" value="1"/>
</dbReference>
<dbReference type="GO" id="GO:0007339">
    <property type="term" value="P:binding of sperm to zona pellucida"/>
    <property type="evidence" value="ECO:0000318"/>
    <property type="project" value="GO_Central"/>
</dbReference>
<dbReference type="SMART" id="SM00241">
    <property type="entry name" value="ZP"/>
    <property type="match status" value="1"/>
</dbReference>
<evidence type="ECO:0000313" key="17">
    <source>
        <dbReference type="Proteomes" id="UP000000539"/>
    </source>
</evidence>
<dbReference type="InterPro" id="IPR057638">
    <property type="entry name" value="Ig_ZP2_2nd"/>
</dbReference>
<dbReference type="InterPro" id="IPR001507">
    <property type="entry name" value="ZP_dom"/>
</dbReference>
<dbReference type="Pfam" id="PF23736">
    <property type="entry name" value="Ig_ZP2"/>
    <property type="match status" value="1"/>
</dbReference>
<dbReference type="Pfam" id="PF23344">
    <property type="entry name" value="ZP-N"/>
    <property type="match status" value="1"/>
</dbReference>
<dbReference type="Gene3D" id="2.60.40.3210">
    <property type="entry name" value="Zona pellucida, ZP-N domain"/>
    <property type="match status" value="1"/>
</dbReference>
<dbReference type="FunFam" id="2.60.40.4100:FF:000004">
    <property type="entry name" value="Zona pellucida sperm-binding protein 2"/>
    <property type="match status" value="1"/>
</dbReference>
<evidence type="ECO:0000313" key="16">
    <source>
        <dbReference type="Ensembl" id="ENSGALP00010024137.1"/>
    </source>
</evidence>
<name>A0A8V0YZB1_CHICK</name>
<dbReference type="OrthoDB" id="9903747at2759"/>
<evidence type="ECO:0000256" key="8">
    <source>
        <dbReference type="ARBA" id="ARBA00023136"/>
    </source>
</evidence>
<dbReference type="InterPro" id="IPR055355">
    <property type="entry name" value="ZP-C"/>
</dbReference>
<dbReference type="PANTHER" id="PTHR23343">
    <property type="entry name" value="ZONA PELLUCIDA SPERM-BINDING PROTEIN"/>
    <property type="match status" value="1"/>
</dbReference>
<proteinExistence type="evidence at protein level"/>
<keyword evidence="9" id="KW-1015">Disulfide bond</keyword>
<dbReference type="Ensembl" id="ENSGALT00010041234.1">
    <property type="protein sequence ID" value="ENSGALP00010024137.1"/>
    <property type="gene ID" value="ENSGALG00010017068.1"/>
</dbReference>
<evidence type="ECO:0007829" key="18">
    <source>
        <dbReference type="PeptideAtlas" id="A0A8V0YZB1"/>
    </source>
</evidence>
<dbReference type="GO" id="GO:0042802">
    <property type="term" value="F:identical protein binding"/>
    <property type="evidence" value="ECO:0007669"/>
    <property type="project" value="Ensembl"/>
</dbReference>
<keyword evidence="18" id="KW-1267">Proteomics identification</keyword>